<dbReference type="Pfam" id="PF08125">
    <property type="entry name" value="Mannitol_dh_C"/>
    <property type="match status" value="1"/>
</dbReference>
<dbReference type="InterPro" id="IPR013118">
    <property type="entry name" value="Mannitol_DH_C"/>
</dbReference>
<feature type="domain" description="Mannitol dehydrogenase N-terminal" evidence="3">
    <location>
        <begin position="16"/>
        <end position="256"/>
    </location>
</feature>
<evidence type="ECO:0000256" key="1">
    <source>
        <dbReference type="ARBA" id="ARBA00023002"/>
    </source>
</evidence>
<dbReference type="AlphaFoldDB" id="A0A7X8XXK4"/>
<reference evidence="5 6" key="1">
    <citation type="submission" date="2020-04" db="EMBL/GenBank/DDBJ databases">
        <title>Flammeovirga sp. SR4, a novel species isolated from seawater.</title>
        <authorList>
            <person name="Wang X."/>
        </authorList>
    </citation>
    <scope>NUCLEOTIDE SEQUENCE [LARGE SCALE GENOMIC DNA]</scope>
    <source>
        <strain evidence="5 6">SR4</strain>
    </source>
</reference>
<dbReference type="Pfam" id="PF01232">
    <property type="entry name" value="Mannitol_dh"/>
    <property type="match status" value="1"/>
</dbReference>
<dbReference type="RefSeq" id="WP_168884048.1">
    <property type="nucleotide sequence ID" value="NZ_JABAIL010000006.1"/>
</dbReference>
<feature type="domain" description="Mannitol dehydrogenase C-terminal" evidence="4">
    <location>
        <begin position="272"/>
        <end position="463"/>
    </location>
</feature>
<keyword evidence="1" id="KW-0560">Oxidoreductase</keyword>
<dbReference type="GO" id="GO:0019592">
    <property type="term" value="P:mannitol catabolic process"/>
    <property type="evidence" value="ECO:0007669"/>
    <property type="project" value="TreeGrafter"/>
</dbReference>
<dbReference type="PANTHER" id="PTHR30524">
    <property type="entry name" value="MANNITOL-1-PHOSPHATE 5-DEHYDROGENASE"/>
    <property type="match status" value="1"/>
</dbReference>
<comment type="caution">
    <text evidence="5">The sequence shown here is derived from an EMBL/GenBank/DDBJ whole genome shotgun (WGS) entry which is preliminary data.</text>
</comment>
<evidence type="ECO:0000256" key="2">
    <source>
        <dbReference type="ARBA" id="ARBA00023027"/>
    </source>
</evidence>
<dbReference type="NCBIfam" id="NF002969">
    <property type="entry name" value="PRK03643.1"/>
    <property type="match status" value="1"/>
</dbReference>
<keyword evidence="6" id="KW-1185">Reference proteome</keyword>
<evidence type="ECO:0000259" key="3">
    <source>
        <dbReference type="Pfam" id="PF01232"/>
    </source>
</evidence>
<dbReference type="Gene3D" id="3.40.50.720">
    <property type="entry name" value="NAD(P)-binding Rossmann-like Domain"/>
    <property type="match status" value="1"/>
</dbReference>
<organism evidence="5 6">
    <name type="scientific">Flammeovirga agarivorans</name>
    <dbReference type="NCBI Taxonomy" id="2726742"/>
    <lineage>
        <taxon>Bacteria</taxon>
        <taxon>Pseudomonadati</taxon>
        <taxon>Bacteroidota</taxon>
        <taxon>Cytophagia</taxon>
        <taxon>Cytophagales</taxon>
        <taxon>Flammeovirgaceae</taxon>
        <taxon>Flammeovirga</taxon>
    </lineage>
</organism>
<dbReference type="InterPro" id="IPR013131">
    <property type="entry name" value="Mannitol_DH_N"/>
</dbReference>
<evidence type="ECO:0000259" key="4">
    <source>
        <dbReference type="Pfam" id="PF08125"/>
    </source>
</evidence>
<sequence length="480" mass="54861">MELNRTTTNVNERPIKVLQFGEGNFLRAFINWMIHEMNEKADFNAGVAVVQPIAQGLGEMLKAQDGLYHLLLNGIEKGKLINKRMLVDCIQEVNNPYEDYQAFIHLSEIETLEFVFSNTTEAGISYKEGDLLNQVQDSFPGKLTAFLHHRFVHFNGDKDKGLVILPCELIDKNGEKLKEIILQYAKDWNLADTFTDWLNEACTFYNTLVDRIVPGYPKDRIAEIQKSIGFEDKLVVEGEQFHLFVLEGDQKIKEQLPFEKAGLNIVVTDNQAPYRERKVRILNGAHTLMVPVGLLAGIETVRENLENEQVCQFIDKAISEEIIPSLPPAEGILEFKDDVLDRFRNPFIKHYLKSISLNSFPKFKTRVLPSLLGYYDQKGRVPKHLVMALAALIKLYDPNNTVAFEPQDNADVKELLSKAWEEYASNYSNLDKVVKKVLSYSKLWEQDLNAIAQLHEGVTHYLRVIDNEGIQAILTEELYA</sequence>
<dbReference type="InterPro" id="IPR000669">
    <property type="entry name" value="Mannitol_DH"/>
</dbReference>
<protein>
    <submittedName>
        <fullName evidence="5">Tagaturonate reductase</fullName>
    </submittedName>
</protein>
<dbReference type="Proteomes" id="UP000585050">
    <property type="component" value="Unassembled WGS sequence"/>
</dbReference>
<dbReference type="PRINTS" id="PR00084">
    <property type="entry name" value="MTLDHDRGNASE"/>
</dbReference>
<dbReference type="GO" id="GO:0008926">
    <property type="term" value="F:mannitol-1-phosphate 5-dehydrogenase activity"/>
    <property type="evidence" value="ECO:0007669"/>
    <property type="project" value="TreeGrafter"/>
</dbReference>
<dbReference type="EMBL" id="JABAIL010000006">
    <property type="protein sequence ID" value="NLR93334.1"/>
    <property type="molecule type" value="Genomic_DNA"/>
</dbReference>
<accession>A0A7X8XXK4</accession>
<keyword evidence="2" id="KW-0520">NAD</keyword>
<dbReference type="SUPFAM" id="SSF51735">
    <property type="entry name" value="NAD(P)-binding Rossmann-fold domains"/>
    <property type="match status" value="1"/>
</dbReference>
<dbReference type="InterPro" id="IPR008927">
    <property type="entry name" value="6-PGluconate_DH-like_C_sf"/>
</dbReference>
<evidence type="ECO:0000313" key="6">
    <source>
        <dbReference type="Proteomes" id="UP000585050"/>
    </source>
</evidence>
<dbReference type="InterPro" id="IPR013328">
    <property type="entry name" value="6PGD_dom2"/>
</dbReference>
<dbReference type="GO" id="GO:0005829">
    <property type="term" value="C:cytosol"/>
    <property type="evidence" value="ECO:0007669"/>
    <property type="project" value="TreeGrafter"/>
</dbReference>
<proteinExistence type="predicted"/>
<gene>
    <name evidence="5" type="ORF">HGP29_19215</name>
</gene>
<name>A0A7X8XXK4_9BACT</name>
<dbReference type="PANTHER" id="PTHR30524:SF0">
    <property type="entry name" value="ALTRONATE OXIDOREDUCTASE-RELATED"/>
    <property type="match status" value="1"/>
</dbReference>
<evidence type="ECO:0000313" key="5">
    <source>
        <dbReference type="EMBL" id="NLR93334.1"/>
    </source>
</evidence>
<dbReference type="SUPFAM" id="SSF48179">
    <property type="entry name" value="6-phosphogluconate dehydrogenase C-terminal domain-like"/>
    <property type="match status" value="1"/>
</dbReference>
<dbReference type="Gene3D" id="1.10.1040.10">
    <property type="entry name" value="N-(1-d-carboxylethyl)-l-norvaline Dehydrogenase, domain 2"/>
    <property type="match status" value="1"/>
</dbReference>
<dbReference type="InterPro" id="IPR036291">
    <property type="entry name" value="NAD(P)-bd_dom_sf"/>
</dbReference>